<dbReference type="InterPro" id="IPR011333">
    <property type="entry name" value="SKP1/BTB/POZ_sf"/>
</dbReference>
<comment type="caution">
    <text evidence="2">The sequence shown here is derived from an EMBL/GenBank/DDBJ whole genome shotgun (WGS) entry which is preliminary data.</text>
</comment>
<dbReference type="SUPFAM" id="SSF54695">
    <property type="entry name" value="POZ domain"/>
    <property type="match status" value="1"/>
</dbReference>
<dbReference type="PANTHER" id="PTHR22744:SF14">
    <property type="entry name" value="BTB DOMAIN-CONTAINING PROTEIN-RELATED"/>
    <property type="match status" value="1"/>
</dbReference>
<dbReference type="AlphaFoldDB" id="A0AAV5TSZ8"/>
<dbReference type="Proteomes" id="UP001432027">
    <property type="component" value="Unassembled WGS sequence"/>
</dbReference>
<dbReference type="PANTHER" id="PTHR22744">
    <property type="entry name" value="HELIX LOOP HELIX PROTEIN 21-RELATED"/>
    <property type="match status" value="1"/>
</dbReference>
<gene>
    <name evidence="2" type="ORF">PENTCL1PPCAC_19793</name>
</gene>
<feature type="domain" description="BTB" evidence="1">
    <location>
        <begin position="164"/>
        <end position="223"/>
    </location>
</feature>
<dbReference type="PROSITE" id="PS50097">
    <property type="entry name" value="BTB"/>
    <property type="match status" value="1"/>
</dbReference>
<keyword evidence="3" id="KW-1185">Reference proteome</keyword>
<feature type="non-terminal residue" evidence="2">
    <location>
        <position position="1"/>
    </location>
</feature>
<evidence type="ECO:0000313" key="2">
    <source>
        <dbReference type="EMBL" id="GMS97618.1"/>
    </source>
</evidence>
<protein>
    <recommendedName>
        <fullName evidence="1">BTB domain-containing protein</fullName>
    </recommendedName>
</protein>
<dbReference type="EMBL" id="BTSX01000004">
    <property type="protein sequence ID" value="GMS97618.1"/>
    <property type="molecule type" value="Genomic_DNA"/>
</dbReference>
<sequence length="324" mass="37792">RKLASCQTERRMLHFKLPSDKHKVRFTMKMPIDKLQNGQTLTHKHRVDELIWRLHVKHTHQFDKDFTLTATIDCDGQDSSEMWRADAKMRLSFKLNNAAPDVSYQVSHSFASWKGDDNKCVLTTSRYTTHYNPNCRPIEAILTFEIESESFYRRTILNVKSSIHDGVIVRDGKRIPVNKKELSAQSSYFNRLFFCGLKKSKQDEIEIKDTNSEDFNELLKMMYGASSVPITVDNVTRFLTMADTFDLQIAKEHVENSLLSTDFISIHRKLLIAERYKLEVLKSEVLRMYKNKENLHALKMSEEFKEVPESLKNILLGYACDQLE</sequence>
<dbReference type="Gene3D" id="3.30.710.10">
    <property type="entry name" value="Potassium Channel Kv1.1, Chain A"/>
    <property type="match status" value="1"/>
</dbReference>
<evidence type="ECO:0000259" key="1">
    <source>
        <dbReference type="PROSITE" id="PS50097"/>
    </source>
</evidence>
<reference evidence="2" key="1">
    <citation type="submission" date="2023-10" db="EMBL/GenBank/DDBJ databases">
        <title>Genome assembly of Pristionchus species.</title>
        <authorList>
            <person name="Yoshida K."/>
            <person name="Sommer R.J."/>
        </authorList>
    </citation>
    <scope>NUCLEOTIDE SEQUENCE</scope>
    <source>
        <strain evidence="2">RS0144</strain>
    </source>
</reference>
<dbReference type="SMART" id="SM00225">
    <property type="entry name" value="BTB"/>
    <property type="match status" value="1"/>
</dbReference>
<dbReference type="InterPro" id="IPR000210">
    <property type="entry name" value="BTB/POZ_dom"/>
</dbReference>
<dbReference type="Pfam" id="PF00651">
    <property type="entry name" value="BTB"/>
    <property type="match status" value="1"/>
</dbReference>
<organism evidence="2 3">
    <name type="scientific">Pristionchus entomophagus</name>
    <dbReference type="NCBI Taxonomy" id="358040"/>
    <lineage>
        <taxon>Eukaryota</taxon>
        <taxon>Metazoa</taxon>
        <taxon>Ecdysozoa</taxon>
        <taxon>Nematoda</taxon>
        <taxon>Chromadorea</taxon>
        <taxon>Rhabditida</taxon>
        <taxon>Rhabditina</taxon>
        <taxon>Diplogasteromorpha</taxon>
        <taxon>Diplogasteroidea</taxon>
        <taxon>Neodiplogasteridae</taxon>
        <taxon>Pristionchus</taxon>
    </lineage>
</organism>
<accession>A0AAV5TSZ8</accession>
<proteinExistence type="predicted"/>
<name>A0AAV5TSZ8_9BILA</name>
<evidence type="ECO:0000313" key="3">
    <source>
        <dbReference type="Proteomes" id="UP001432027"/>
    </source>
</evidence>